<comment type="caution">
    <text evidence="3">The sequence shown here is derived from an EMBL/GenBank/DDBJ whole genome shotgun (WGS) entry which is preliminary data.</text>
</comment>
<dbReference type="Proteomes" id="UP001165367">
    <property type="component" value="Unassembled WGS sequence"/>
</dbReference>
<dbReference type="GO" id="GO:0016787">
    <property type="term" value="F:hydrolase activity"/>
    <property type="evidence" value="ECO:0007669"/>
    <property type="project" value="UniProtKB-KW"/>
</dbReference>
<name>A0ABS9KSC9_9BACT</name>
<keyword evidence="1" id="KW-0732">Signal</keyword>
<sequence length="555" mass="62674">MKLCYRPAFIFFCVLYSILSQSARAQSILSLSLLKQLDSVALQDVPPNAPGIATAIILDGEVVYKKYGGFASFTDSSLIGPGSRFNIASNGKQFTALAVLLLESQKKMNLRDDIRKFLPGFLSSVKSKITVADLLNHTSGIRDVYDLWSLQGVTWWKQSFRNTDALDLLMRQQDLNFKPGSKYLYSNSNYILLAMIVEKASGRSFVEFTDQLFRDLHMPNTSFENDHRYIRGPVARAYFNFNEWTTYDWKWDVCGDGNLFSTLEDQLQWEKLLQGKGTSSISKRILIKSQQSIRGSQWTNYGFGLEAGKYKGLSYLFHEGATGAWKATVLRFPSAKLSMITMTNTGKSIPSMQTRQMADLMLGLNNKPGAFAVRPVQAGPYVAEEEITGVYLTPENFSFLLEKQNGKLFLKRIGRNDIELEREQDNIFHQRKDTAFKQEFTRSDDGELQLTAYYTTHAPYTLRKVTANWSGFDPACLNGEYLNDETDTKMSIGYTADKNYSVKIGRADSTTGLLITPVMMLVNNYVIRFNCKNGISSSVSLDGDRIKNVVFTKVK</sequence>
<feature type="chain" id="PRO_5046387688" evidence="1">
    <location>
        <begin position="26"/>
        <end position="555"/>
    </location>
</feature>
<evidence type="ECO:0000313" key="3">
    <source>
        <dbReference type="EMBL" id="MCG2615197.1"/>
    </source>
</evidence>
<gene>
    <name evidence="3" type="ORF">LZZ85_12930</name>
</gene>
<dbReference type="RefSeq" id="WP_237872333.1">
    <property type="nucleotide sequence ID" value="NZ_JAKLTR010000007.1"/>
</dbReference>
<accession>A0ABS9KSC9</accession>
<keyword evidence="4" id="KW-1185">Reference proteome</keyword>
<feature type="signal peptide" evidence="1">
    <location>
        <begin position="1"/>
        <end position="25"/>
    </location>
</feature>
<evidence type="ECO:0000313" key="4">
    <source>
        <dbReference type="Proteomes" id="UP001165367"/>
    </source>
</evidence>
<dbReference type="PANTHER" id="PTHR46825">
    <property type="entry name" value="D-ALANYL-D-ALANINE-CARBOXYPEPTIDASE/ENDOPEPTIDASE AMPH"/>
    <property type="match status" value="1"/>
</dbReference>
<keyword evidence="3" id="KW-0378">Hydrolase</keyword>
<dbReference type="SUPFAM" id="SSF56601">
    <property type="entry name" value="beta-lactamase/transpeptidase-like"/>
    <property type="match status" value="1"/>
</dbReference>
<evidence type="ECO:0000256" key="1">
    <source>
        <dbReference type="SAM" id="SignalP"/>
    </source>
</evidence>
<dbReference type="Pfam" id="PF00144">
    <property type="entry name" value="Beta-lactamase"/>
    <property type="match status" value="1"/>
</dbReference>
<dbReference type="EMBL" id="JAKLTR010000007">
    <property type="protein sequence ID" value="MCG2615197.1"/>
    <property type="molecule type" value="Genomic_DNA"/>
</dbReference>
<feature type="domain" description="Beta-lactamase-related" evidence="2">
    <location>
        <begin position="49"/>
        <end position="358"/>
    </location>
</feature>
<reference evidence="3" key="1">
    <citation type="submission" date="2022-01" db="EMBL/GenBank/DDBJ databases">
        <authorList>
            <person name="Jo J.-H."/>
            <person name="Im W.-T."/>
        </authorList>
    </citation>
    <scope>NUCLEOTIDE SEQUENCE</scope>
    <source>
        <strain evidence="3">NA20</strain>
    </source>
</reference>
<evidence type="ECO:0000259" key="2">
    <source>
        <dbReference type="Pfam" id="PF00144"/>
    </source>
</evidence>
<dbReference type="InterPro" id="IPR001466">
    <property type="entry name" value="Beta-lactam-related"/>
</dbReference>
<dbReference type="Gene3D" id="3.40.710.10">
    <property type="entry name" value="DD-peptidase/beta-lactamase superfamily"/>
    <property type="match status" value="1"/>
</dbReference>
<dbReference type="InterPro" id="IPR050491">
    <property type="entry name" value="AmpC-like"/>
</dbReference>
<organism evidence="3 4">
    <name type="scientific">Terrimonas ginsenosidimutans</name>
    <dbReference type="NCBI Taxonomy" id="2908004"/>
    <lineage>
        <taxon>Bacteria</taxon>
        <taxon>Pseudomonadati</taxon>
        <taxon>Bacteroidota</taxon>
        <taxon>Chitinophagia</taxon>
        <taxon>Chitinophagales</taxon>
        <taxon>Chitinophagaceae</taxon>
        <taxon>Terrimonas</taxon>
    </lineage>
</organism>
<protein>
    <submittedName>
        <fullName evidence="3">Serine hydrolase</fullName>
    </submittedName>
</protein>
<proteinExistence type="predicted"/>
<dbReference type="PANTHER" id="PTHR46825:SF9">
    <property type="entry name" value="BETA-LACTAMASE-RELATED DOMAIN-CONTAINING PROTEIN"/>
    <property type="match status" value="1"/>
</dbReference>
<dbReference type="InterPro" id="IPR012338">
    <property type="entry name" value="Beta-lactam/transpept-like"/>
</dbReference>